<dbReference type="PANTHER" id="PTHR35797">
    <property type="entry name" value="PROTEASE-RELATED"/>
    <property type="match status" value="1"/>
</dbReference>
<keyword evidence="4" id="KW-0645">Protease</keyword>
<feature type="transmembrane region" description="Helical" evidence="2">
    <location>
        <begin position="41"/>
        <end position="62"/>
    </location>
</feature>
<accession>A0A4R2H0U7</accession>
<keyword evidence="2" id="KW-0812">Transmembrane</keyword>
<dbReference type="AlphaFoldDB" id="A0A4R2H0U7"/>
<feature type="domain" description="CAAX prenyl protease 2/Lysostaphin resistance protein A-like" evidence="3">
    <location>
        <begin position="161"/>
        <end position="263"/>
    </location>
</feature>
<dbReference type="Pfam" id="PF02517">
    <property type="entry name" value="Rce1-like"/>
    <property type="match status" value="1"/>
</dbReference>
<gene>
    <name evidence="4" type="ORF">EV652_116129</name>
</gene>
<reference evidence="4 5" key="1">
    <citation type="journal article" date="2015" name="Stand. Genomic Sci.">
        <title>Genomic Encyclopedia of Bacterial and Archaeal Type Strains, Phase III: the genomes of soil and plant-associated and newly described type strains.</title>
        <authorList>
            <person name="Whitman W.B."/>
            <person name="Woyke T."/>
            <person name="Klenk H.P."/>
            <person name="Zhou Y."/>
            <person name="Lilburn T.G."/>
            <person name="Beck B.J."/>
            <person name="De Vos P."/>
            <person name="Vandamme P."/>
            <person name="Eisen J.A."/>
            <person name="Garrity G."/>
            <person name="Hugenholtz P."/>
            <person name="Kyrpides N.C."/>
        </authorList>
    </citation>
    <scope>NUCLEOTIDE SEQUENCE [LARGE SCALE GENOMIC DNA]</scope>
    <source>
        <strain evidence="4 5">VKM Ac-2572</strain>
    </source>
</reference>
<dbReference type="InterPro" id="IPR042150">
    <property type="entry name" value="MmRce1-like"/>
</dbReference>
<name>A0A4R2H0U7_9ACTN</name>
<proteinExistence type="predicted"/>
<dbReference type="GO" id="GO:0080120">
    <property type="term" value="P:CAAX-box protein maturation"/>
    <property type="evidence" value="ECO:0007669"/>
    <property type="project" value="UniProtKB-ARBA"/>
</dbReference>
<protein>
    <submittedName>
        <fullName evidence="4">Membrane protease YdiL (CAAX protease family)</fullName>
    </submittedName>
</protein>
<evidence type="ECO:0000313" key="5">
    <source>
        <dbReference type="Proteomes" id="UP000294508"/>
    </source>
</evidence>
<feature type="transmembrane region" description="Helical" evidence="2">
    <location>
        <begin position="222"/>
        <end position="240"/>
    </location>
</feature>
<keyword evidence="2" id="KW-0472">Membrane</keyword>
<evidence type="ECO:0000313" key="4">
    <source>
        <dbReference type="EMBL" id="TCO18101.1"/>
    </source>
</evidence>
<evidence type="ECO:0000259" key="3">
    <source>
        <dbReference type="Pfam" id="PF02517"/>
    </source>
</evidence>
<evidence type="ECO:0000256" key="2">
    <source>
        <dbReference type="SAM" id="Phobius"/>
    </source>
</evidence>
<evidence type="ECO:0000256" key="1">
    <source>
        <dbReference type="SAM" id="MobiDB-lite"/>
    </source>
</evidence>
<dbReference type="GO" id="GO:0006508">
    <property type="term" value="P:proteolysis"/>
    <property type="evidence" value="ECO:0007669"/>
    <property type="project" value="UniProtKB-KW"/>
</dbReference>
<feature type="transmembrane region" description="Helical" evidence="2">
    <location>
        <begin position="157"/>
        <end position="175"/>
    </location>
</feature>
<dbReference type="PANTHER" id="PTHR35797:SF1">
    <property type="entry name" value="PROTEASE"/>
    <property type="match status" value="1"/>
</dbReference>
<feature type="transmembrane region" description="Helical" evidence="2">
    <location>
        <begin position="82"/>
        <end position="104"/>
    </location>
</feature>
<sequence>MNTTGEQATVLAPSPGLNNNPATPHASRGGRLRRWTSRHPVPAFLVLAFCIACPAMSLPILAEHGVIPSGWMPQLAGLNTERIASIVLVFGALLPASLWVTWAAEGRPGVRALVTRMFRWRIGPRWWLLILAGLPILTIAFAVLLGDSLKPVDIEPLVVGQLFGLLVNLLLINMWEETAWTGIVQTRLERRHGLATAALLTAVPFALAHMPLHFIGDFTVESLVAALVALLIVCTIVRLMIGVFLRGARDSILAVALLHTVFNRSNNDEGLVAGLVEGDARKLGGLLAVLVLTAAVAFVARRNLGRPYRLLLDLAAATSSTRSVSTDKDQT</sequence>
<feature type="transmembrane region" description="Helical" evidence="2">
    <location>
        <begin position="283"/>
        <end position="300"/>
    </location>
</feature>
<dbReference type="GO" id="GO:0004175">
    <property type="term" value="F:endopeptidase activity"/>
    <property type="evidence" value="ECO:0007669"/>
    <property type="project" value="UniProtKB-ARBA"/>
</dbReference>
<organism evidence="4 5">
    <name type="scientific">Kribbella steppae</name>
    <dbReference type="NCBI Taxonomy" id="2512223"/>
    <lineage>
        <taxon>Bacteria</taxon>
        <taxon>Bacillati</taxon>
        <taxon>Actinomycetota</taxon>
        <taxon>Actinomycetes</taxon>
        <taxon>Propionibacteriales</taxon>
        <taxon>Kribbellaceae</taxon>
        <taxon>Kribbella</taxon>
    </lineage>
</organism>
<feature type="region of interest" description="Disordered" evidence="1">
    <location>
        <begin position="1"/>
        <end position="31"/>
    </location>
</feature>
<keyword evidence="4" id="KW-0378">Hydrolase</keyword>
<dbReference type="Proteomes" id="UP000294508">
    <property type="component" value="Unassembled WGS sequence"/>
</dbReference>
<keyword evidence="5" id="KW-1185">Reference proteome</keyword>
<dbReference type="InterPro" id="IPR003675">
    <property type="entry name" value="Rce1/LyrA-like_dom"/>
</dbReference>
<dbReference type="EMBL" id="SLWN01000016">
    <property type="protein sequence ID" value="TCO18101.1"/>
    <property type="molecule type" value="Genomic_DNA"/>
</dbReference>
<keyword evidence="2" id="KW-1133">Transmembrane helix</keyword>
<feature type="transmembrane region" description="Helical" evidence="2">
    <location>
        <begin position="196"/>
        <end position="216"/>
    </location>
</feature>
<comment type="caution">
    <text evidence="4">The sequence shown here is derived from an EMBL/GenBank/DDBJ whole genome shotgun (WGS) entry which is preliminary data.</text>
</comment>
<feature type="transmembrane region" description="Helical" evidence="2">
    <location>
        <begin position="125"/>
        <end position="145"/>
    </location>
</feature>